<dbReference type="InterPro" id="IPR012340">
    <property type="entry name" value="NA-bd_OB-fold"/>
</dbReference>
<comment type="catalytic activity">
    <reaction evidence="8">
        <text>L-aspartate(89)-[ribosomal protein uS12]-hydrogen + (sulfur carrier)-SH + AH2 + 2 S-adenosyl-L-methionine = 3-methylsulfanyl-L-aspartate(89)-[ribosomal protein uS12]-hydrogen + (sulfur carrier)-H + 5'-deoxyadenosine + L-methionine + A + S-adenosyl-L-homocysteine + 2 H(+)</text>
        <dbReference type="Rhea" id="RHEA:37087"/>
        <dbReference type="Rhea" id="RHEA-COMP:10460"/>
        <dbReference type="Rhea" id="RHEA-COMP:10461"/>
        <dbReference type="Rhea" id="RHEA-COMP:14737"/>
        <dbReference type="Rhea" id="RHEA-COMP:14739"/>
        <dbReference type="ChEBI" id="CHEBI:13193"/>
        <dbReference type="ChEBI" id="CHEBI:15378"/>
        <dbReference type="ChEBI" id="CHEBI:17319"/>
        <dbReference type="ChEBI" id="CHEBI:17499"/>
        <dbReference type="ChEBI" id="CHEBI:29917"/>
        <dbReference type="ChEBI" id="CHEBI:29961"/>
        <dbReference type="ChEBI" id="CHEBI:57844"/>
        <dbReference type="ChEBI" id="CHEBI:57856"/>
        <dbReference type="ChEBI" id="CHEBI:59789"/>
        <dbReference type="ChEBI" id="CHEBI:64428"/>
        <dbReference type="ChEBI" id="CHEBI:73599"/>
        <dbReference type="EC" id="2.8.4.4"/>
    </reaction>
</comment>
<comment type="subcellular location">
    <subcellularLocation>
        <location evidence="8">Cytoplasm</location>
    </subcellularLocation>
</comment>
<dbReference type="GO" id="GO:0103039">
    <property type="term" value="F:protein methylthiotransferase activity"/>
    <property type="evidence" value="ECO:0007669"/>
    <property type="project" value="UniProtKB-EC"/>
</dbReference>
<dbReference type="InterPro" id="IPR020612">
    <property type="entry name" value="Methylthiotransferase_CS"/>
</dbReference>
<feature type="domain" description="MTTase N-terminal" evidence="10">
    <location>
        <begin position="1"/>
        <end position="117"/>
    </location>
</feature>
<keyword evidence="1 8" id="KW-0004">4Fe-4S</keyword>
<dbReference type="PANTHER" id="PTHR43837:SF1">
    <property type="entry name" value="RIBOSOMAL PROTEIN US12 METHYLTHIOTRANSFERASE RIMO"/>
    <property type="match status" value="1"/>
</dbReference>
<keyword evidence="4 8" id="KW-0949">S-adenosyl-L-methionine</keyword>
<comment type="function">
    <text evidence="8">Catalyzes the methylthiolation of an aspartic acid residue of ribosomal protein uS12.</text>
</comment>
<dbReference type="Proteomes" id="UP000484547">
    <property type="component" value="Unassembled WGS sequence"/>
</dbReference>
<evidence type="ECO:0000256" key="2">
    <source>
        <dbReference type="ARBA" id="ARBA00022490"/>
    </source>
</evidence>
<dbReference type="SFLD" id="SFLDG01061">
    <property type="entry name" value="methylthiotransferase"/>
    <property type="match status" value="1"/>
</dbReference>
<dbReference type="HAMAP" id="MF_01865">
    <property type="entry name" value="MTTase_RimO"/>
    <property type="match status" value="1"/>
</dbReference>
<dbReference type="GO" id="GO:0046872">
    <property type="term" value="F:metal ion binding"/>
    <property type="evidence" value="ECO:0007669"/>
    <property type="project" value="UniProtKB-KW"/>
</dbReference>
<dbReference type="InterPro" id="IPR005840">
    <property type="entry name" value="Ribosomal_uS12_MeSTrfase_RimO"/>
</dbReference>
<sequence length="444" mass="49887">MKIGLVSLGCPKNLVDSETMLGLIHEQQITITNDPAEADLIIINTCGFIESAKEESINTILQMGEYKTTGTCKYLIITGCLGQRYAEELLENIPEADAVIGTECYEDIAYVIQRVTQGERFIMLESLKKAELAPPIPAPRILTTPDYMAYLKIAEGCDNCCSYCIIPKLRGPYVSKPFEQVLGEAKALVDKGVKELIVVAQDTTRYGEDLYGKLRLPELLSELNKLEGLKWIRVMYCYPNNFTDDLIEAFASLDKVCKYVDLPLQHASDRLLSSMNRYDTKSEVEALLNKLRQRIPGITIRTTFIVGFPGETEADFQELKAFVEAQRFDNAGVFSYSQEEGTVAADLPEQIDTQIKEERFHELMSLQAQISEDMHHNMEDMILEVLVEGCDEENPDLVFGRSYKEAPNIDGSIFVENAGSVQAGEFIKVKILQGFTYEMVGERI</sequence>
<feature type="binding site" evidence="8">
    <location>
        <position position="157"/>
    </location>
    <ligand>
        <name>[4Fe-4S] cluster</name>
        <dbReference type="ChEBI" id="CHEBI:49883"/>
        <label>2</label>
        <note>4Fe-4S-S-AdoMet</note>
    </ligand>
</feature>
<dbReference type="GO" id="GO:0035599">
    <property type="term" value="F:aspartic acid methylthiotransferase activity"/>
    <property type="evidence" value="ECO:0007669"/>
    <property type="project" value="TreeGrafter"/>
</dbReference>
<dbReference type="AlphaFoldDB" id="R6IBE8"/>
<evidence type="ECO:0000313" key="12">
    <source>
        <dbReference type="EMBL" id="CDB46550.1"/>
    </source>
</evidence>
<evidence type="ECO:0000259" key="11">
    <source>
        <dbReference type="PROSITE" id="PS51918"/>
    </source>
</evidence>
<keyword evidence="7 8" id="KW-0411">Iron-sulfur</keyword>
<name>R6IBE8_9FIRM</name>
<dbReference type="Pfam" id="PF18693">
    <property type="entry name" value="TRAM_2"/>
    <property type="match status" value="1"/>
</dbReference>
<dbReference type="Pfam" id="PF00919">
    <property type="entry name" value="UPF0004"/>
    <property type="match status" value="1"/>
</dbReference>
<dbReference type="eggNOG" id="COG0621">
    <property type="taxonomic scope" value="Bacteria"/>
</dbReference>
<dbReference type="EMBL" id="WNBW01000001">
    <property type="protein sequence ID" value="MTU03457.1"/>
    <property type="molecule type" value="Genomic_DNA"/>
</dbReference>
<dbReference type="InterPro" id="IPR058240">
    <property type="entry name" value="rSAM_sf"/>
</dbReference>
<feature type="domain" description="TRAM" evidence="9">
    <location>
        <begin position="376"/>
        <end position="444"/>
    </location>
</feature>
<keyword evidence="12" id="KW-0689">Ribosomal protein</keyword>
<feature type="binding site" evidence="8">
    <location>
        <position position="46"/>
    </location>
    <ligand>
        <name>[4Fe-4S] cluster</name>
        <dbReference type="ChEBI" id="CHEBI:49883"/>
        <label>1</label>
    </ligand>
</feature>
<dbReference type="GO" id="GO:0035600">
    <property type="term" value="P:tRNA methylthiolation"/>
    <property type="evidence" value="ECO:0007669"/>
    <property type="project" value="UniProtKB-ARBA"/>
</dbReference>
<dbReference type="GO" id="GO:0140101">
    <property type="term" value="F:catalytic activity, acting on a tRNA"/>
    <property type="evidence" value="ECO:0007669"/>
    <property type="project" value="UniProtKB-ARBA"/>
</dbReference>
<feature type="domain" description="Radical SAM core" evidence="11">
    <location>
        <begin position="143"/>
        <end position="373"/>
    </location>
</feature>
<evidence type="ECO:0000256" key="6">
    <source>
        <dbReference type="ARBA" id="ARBA00023004"/>
    </source>
</evidence>
<keyword evidence="6 8" id="KW-0408">Iron</keyword>
<dbReference type="Proteomes" id="UP000443070">
    <property type="component" value="Unassembled WGS sequence"/>
</dbReference>
<dbReference type="InterPro" id="IPR013848">
    <property type="entry name" value="Methylthiotransferase_N"/>
</dbReference>
<dbReference type="InterPro" id="IPR005839">
    <property type="entry name" value="Methylthiotransferase"/>
</dbReference>
<comment type="cofactor">
    <cofactor evidence="8">
        <name>[4Fe-4S] cluster</name>
        <dbReference type="ChEBI" id="CHEBI:49883"/>
    </cofactor>
    <text evidence="8">Binds 2 [4Fe-4S] clusters. One cluster is coordinated with 3 cysteines and an exchangeable S-adenosyl-L-methionine.</text>
</comment>
<gene>
    <name evidence="8 13" type="primary">rimO</name>
    <name evidence="12" type="ORF">BN533_01606</name>
    <name evidence="13" type="ORF">GMD11_03445</name>
    <name evidence="14" type="ORF">GMD18_03445</name>
</gene>
<reference evidence="15 16" key="2">
    <citation type="journal article" date="2019" name="Nat. Med.">
        <title>A library of human gut bacterial isolates paired with longitudinal multiomics data enables mechanistic microbiome research.</title>
        <authorList>
            <person name="Poyet M."/>
            <person name="Groussin M."/>
            <person name="Gibbons S.M."/>
            <person name="Avila-Pacheco J."/>
            <person name="Jiang X."/>
            <person name="Kearney S.M."/>
            <person name="Perrotta A.R."/>
            <person name="Berdy B."/>
            <person name="Zhao S."/>
            <person name="Lieberman T.D."/>
            <person name="Swanson P.K."/>
            <person name="Smith M."/>
            <person name="Roesemann S."/>
            <person name="Alexander J.E."/>
            <person name="Rich S.A."/>
            <person name="Livny J."/>
            <person name="Vlamakis H."/>
            <person name="Clish C."/>
            <person name="Bullock K."/>
            <person name="Deik A."/>
            <person name="Scott J."/>
            <person name="Pierce K.A."/>
            <person name="Xavier R.J."/>
            <person name="Alm E.J."/>
        </authorList>
    </citation>
    <scope>NUCLEOTIDE SEQUENCE [LARGE SCALE GENOMIC DNA]</scope>
    <source>
        <strain evidence="13 16">BIOML-A13</strain>
        <strain evidence="14 15">BIOML-A3</strain>
    </source>
</reference>
<keyword evidence="3 8" id="KW-0808">Transferase</keyword>
<evidence type="ECO:0000256" key="5">
    <source>
        <dbReference type="ARBA" id="ARBA00022723"/>
    </source>
</evidence>
<dbReference type="Gene3D" id="3.80.30.20">
    <property type="entry name" value="tm_1862 like domain"/>
    <property type="match status" value="1"/>
</dbReference>
<feature type="binding site" evidence="8">
    <location>
        <position position="161"/>
    </location>
    <ligand>
        <name>[4Fe-4S] cluster</name>
        <dbReference type="ChEBI" id="CHEBI:49883"/>
        <label>2</label>
        <note>4Fe-4S-S-AdoMet</note>
    </ligand>
</feature>
<dbReference type="PROSITE" id="PS50926">
    <property type="entry name" value="TRAM"/>
    <property type="match status" value="1"/>
</dbReference>
<evidence type="ECO:0000313" key="13">
    <source>
        <dbReference type="EMBL" id="MTT75325.1"/>
    </source>
</evidence>
<dbReference type="PROSITE" id="PS51449">
    <property type="entry name" value="MTTASE_N"/>
    <property type="match status" value="1"/>
</dbReference>
<dbReference type="InterPro" id="IPR006638">
    <property type="entry name" value="Elp3/MiaA/NifB-like_rSAM"/>
</dbReference>
<dbReference type="InterPro" id="IPR023404">
    <property type="entry name" value="rSAM_horseshoe"/>
</dbReference>
<dbReference type="NCBIfam" id="TIGR01125">
    <property type="entry name" value="30S ribosomal protein S12 methylthiotransferase RimO"/>
    <property type="match status" value="1"/>
</dbReference>
<dbReference type="SMART" id="SM00729">
    <property type="entry name" value="Elp3"/>
    <property type="match status" value="1"/>
</dbReference>
<protein>
    <recommendedName>
        <fullName evidence="8">Ribosomal protein uS12 methylthiotransferase RimO</fullName>
        <shortName evidence="8">uS12 MTTase</shortName>
        <shortName evidence="8">uS12 methylthiotransferase</shortName>
        <ecNumber evidence="8">2.8.4.4</ecNumber>
    </recommendedName>
    <alternativeName>
        <fullName evidence="8">Ribosomal protein uS12 (aspartate-C(3))-methylthiotransferase</fullName>
    </alternativeName>
    <alternativeName>
        <fullName evidence="8">Ribosome maturation factor RimO</fullName>
    </alternativeName>
</protein>
<accession>R6IBE8</accession>
<dbReference type="Pfam" id="PF04055">
    <property type="entry name" value="Radical_SAM"/>
    <property type="match status" value="1"/>
</dbReference>
<dbReference type="SFLD" id="SFLDS00029">
    <property type="entry name" value="Radical_SAM"/>
    <property type="match status" value="1"/>
</dbReference>
<dbReference type="GO" id="GO:0005840">
    <property type="term" value="C:ribosome"/>
    <property type="evidence" value="ECO:0007669"/>
    <property type="project" value="UniProtKB-KW"/>
</dbReference>
<dbReference type="Gene3D" id="2.40.50.140">
    <property type="entry name" value="Nucleic acid-binding proteins"/>
    <property type="match status" value="1"/>
</dbReference>
<dbReference type="RefSeq" id="WP_021718506.1">
    <property type="nucleotide sequence ID" value="NZ_CAKVWA010000001.1"/>
</dbReference>
<dbReference type="GO" id="GO:0051539">
    <property type="term" value="F:4 iron, 4 sulfur cluster binding"/>
    <property type="evidence" value="ECO:0007669"/>
    <property type="project" value="UniProtKB-UniRule"/>
</dbReference>
<dbReference type="InterPro" id="IPR038135">
    <property type="entry name" value="Methylthiotransferase_N_sf"/>
</dbReference>
<evidence type="ECO:0000256" key="8">
    <source>
        <dbReference type="HAMAP-Rule" id="MF_01865"/>
    </source>
</evidence>
<dbReference type="PANTHER" id="PTHR43837">
    <property type="entry name" value="RIBOSOMAL PROTEIN S12 METHYLTHIOTRANSFERASE RIMO"/>
    <property type="match status" value="1"/>
</dbReference>
<evidence type="ECO:0000259" key="9">
    <source>
        <dbReference type="PROSITE" id="PS50926"/>
    </source>
</evidence>
<dbReference type="NCBIfam" id="TIGR00089">
    <property type="entry name" value="MiaB/RimO family radical SAM methylthiotransferase"/>
    <property type="match status" value="1"/>
</dbReference>
<comment type="caution">
    <text evidence="12">The sequence shown here is derived from an EMBL/GenBank/DDBJ whole genome shotgun (WGS) entry which is preliminary data.</text>
</comment>
<keyword evidence="15" id="KW-1185">Reference proteome</keyword>
<dbReference type="InterPro" id="IPR002792">
    <property type="entry name" value="TRAM_dom"/>
</dbReference>
<dbReference type="PROSITE" id="PS01278">
    <property type="entry name" value="MTTASE_RADICAL"/>
    <property type="match status" value="1"/>
</dbReference>
<dbReference type="SUPFAM" id="SSF102114">
    <property type="entry name" value="Radical SAM enzymes"/>
    <property type="match status" value="1"/>
</dbReference>
<dbReference type="Gene3D" id="3.40.50.12160">
    <property type="entry name" value="Methylthiotransferase, N-terminal domain"/>
    <property type="match status" value="1"/>
</dbReference>
<evidence type="ECO:0000256" key="3">
    <source>
        <dbReference type="ARBA" id="ARBA00022679"/>
    </source>
</evidence>
<dbReference type="SFLD" id="SFLDF00274">
    <property type="entry name" value="ribosomal_protein_S12_methylth"/>
    <property type="match status" value="1"/>
</dbReference>
<evidence type="ECO:0000259" key="10">
    <source>
        <dbReference type="PROSITE" id="PS51449"/>
    </source>
</evidence>
<proteinExistence type="inferred from homology"/>
<evidence type="ECO:0000313" key="16">
    <source>
        <dbReference type="Proteomes" id="UP000484547"/>
    </source>
</evidence>
<dbReference type="CDD" id="cd01335">
    <property type="entry name" value="Radical_SAM"/>
    <property type="match status" value="1"/>
</dbReference>
<dbReference type="FunFam" id="3.80.30.20:FF:000001">
    <property type="entry name" value="tRNA-2-methylthio-N(6)-dimethylallyladenosine synthase 2"/>
    <property type="match status" value="1"/>
</dbReference>
<keyword evidence="5 8" id="KW-0479">Metal-binding</keyword>
<organism evidence="12">
    <name type="scientific">Phascolarctobacterium faecium</name>
    <dbReference type="NCBI Taxonomy" id="33025"/>
    <lineage>
        <taxon>Bacteria</taxon>
        <taxon>Bacillati</taxon>
        <taxon>Bacillota</taxon>
        <taxon>Negativicutes</taxon>
        <taxon>Acidaminococcales</taxon>
        <taxon>Acidaminococcaceae</taxon>
        <taxon>Phascolarctobacterium</taxon>
    </lineage>
</organism>
<evidence type="ECO:0000313" key="14">
    <source>
        <dbReference type="EMBL" id="MTU03457.1"/>
    </source>
</evidence>
<dbReference type="STRING" id="1262914.BN533_01606"/>
<dbReference type="EMBL" id="WNBM01000001">
    <property type="protein sequence ID" value="MTT75325.1"/>
    <property type="molecule type" value="Genomic_DNA"/>
</dbReference>
<feature type="binding site" evidence="8">
    <location>
        <position position="10"/>
    </location>
    <ligand>
        <name>[4Fe-4S] cluster</name>
        <dbReference type="ChEBI" id="CHEBI:49883"/>
        <label>1</label>
    </ligand>
</feature>
<dbReference type="InterPro" id="IPR007197">
    <property type="entry name" value="rSAM"/>
</dbReference>
<evidence type="ECO:0000256" key="1">
    <source>
        <dbReference type="ARBA" id="ARBA00022485"/>
    </source>
</evidence>
<feature type="binding site" evidence="8">
    <location>
        <position position="80"/>
    </location>
    <ligand>
        <name>[4Fe-4S] cluster</name>
        <dbReference type="ChEBI" id="CHEBI:49883"/>
        <label>1</label>
    </ligand>
</feature>
<feature type="binding site" evidence="8">
    <location>
        <position position="164"/>
    </location>
    <ligand>
        <name>[4Fe-4S] cluster</name>
        <dbReference type="ChEBI" id="CHEBI:49883"/>
        <label>2</label>
        <note>4Fe-4S-S-AdoMet</note>
    </ligand>
</feature>
<accession>A0A6I3RT16</accession>
<dbReference type="HOGENOM" id="CLU_018697_0_1_9"/>
<keyword evidence="12" id="KW-0687">Ribonucleoprotein</keyword>
<keyword evidence="2 8" id="KW-0963">Cytoplasm</keyword>
<evidence type="ECO:0000256" key="7">
    <source>
        <dbReference type="ARBA" id="ARBA00023014"/>
    </source>
</evidence>
<dbReference type="GO" id="GO:0005829">
    <property type="term" value="C:cytosol"/>
    <property type="evidence" value="ECO:0007669"/>
    <property type="project" value="TreeGrafter"/>
</dbReference>
<comment type="similarity">
    <text evidence="8">Belongs to the methylthiotransferase family. RimO subfamily.</text>
</comment>
<dbReference type="EMBL" id="CBDS010000087">
    <property type="protein sequence ID" value="CDB46550.1"/>
    <property type="molecule type" value="Genomic_DNA"/>
</dbReference>
<dbReference type="EC" id="2.8.4.4" evidence="8"/>
<reference evidence="12" key="1">
    <citation type="submission" date="2012-11" db="EMBL/GenBank/DDBJ databases">
        <title>Dependencies among metagenomic species, viruses, plasmids and units of genetic variation.</title>
        <authorList>
            <person name="Nielsen H.B."/>
            <person name="Almeida M."/>
            <person name="Juncker A.S."/>
            <person name="Rasmussen S."/>
            <person name="Li J."/>
            <person name="Sunagawa S."/>
            <person name="Plichta D."/>
            <person name="Gautier L."/>
            <person name="Le Chatelier E."/>
            <person name="Peletier E."/>
            <person name="Bonde I."/>
            <person name="Nielsen T."/>
            <person name="Manichanh C."/>
            <person name="Arumugam M."/>
            <person name="Batto J."/>
            <person name="Santos M.B.Q.D."/>
            <person name="Blom N."/>
            <person name="Borruel N."/>
            <person name="Burgdorf K.S."/>
            <person name="Boumezbeur F."/>
            <person name="Casellas F."/>
            <person name="Dore J."/>
            <person name="Guarner F."/>
            <person name="Hansen T."/>
            <person name="Hildebrand F."/>
            <person name="Kaas R.S."/>
            <person name="Kennedy S."/>
            <person name="Kristiansen K."/>
            <person name="Kultima J.R."/>
            <person name="Leonard P."/>
            <person name="Levenez F."/>
            <person name="Lund O."/>
            <person name="Moumen B."/>
            <person name="Le Paslier D."/>
            <person name="Pons N."/>
            <person name="Pedersen O."/>
            <person name="Prifti E."/>
            <person name="Qin J."/>
            <person name="Raes J."/>
            <person name="Tap J."/>
            <person name="Tims S."/>
            <person name="Ussery D.W."/>
            <person name="Yamada T."/>
            <person name="MetaHit consortium"/>
            <person name="Renault P."/>
            <person name="Sicheritz-Ponten T."/>
            <person name="Bork P."/>
            <person name="Wang J."/>
            <person name="Brunak S."/>
            <person name="Ehrlich S.D."/>
        </authorList>
    </citation>
    <scope>NUCLEOTIDE SEQUENCE [LARGE SCALE GENOMIC DNA]</scope>
</reference>
<evidence type="ECO:0000256" key="4">
    <source>
        <dbReference type="ARBA" id="ARBA00022691"/>
    </source>
</evidence>
<evidence type="ECO:0000313" key="15">
    <source>
        <dbReference type="Proteomes" id="UP000443070"/>
    </source>
</evidence>
<dbReference type="SFLD" id="SFLDG01082">
    <property type="entry name" value="B12-binding_domain_containing"/>
    <property type="match status" value="1"/>
</dbReference>
<dbReference type="PROSITE" id="PS51918">
    <property type="entry name" value="RADICAL_SAM"/>
    <property type="match status" value="1"/>
</dbReference>